<gene>
    <name evidence="1" type="ORF">GGR30_002398</name>
</gene>
<organism evidence="1 2">
    <name type="scientific">Martelella radicis</name>
    <dbReference type="NCBI Taxonomy" id="1397476"/>
    <lineage>
        <taxon>Bacteria</taxon>
        <taxon>Pseudomonadati</taxon>
        <taxon>Pseudomonadota</taxon>
        <taxon>Alphaproteobacteria</taxon>
        <taxon>Hyphomicrobiales</taxon>
        <taxon>Aurantimonadaceae</taxon>
        <taxon>Martelella</taxon>
    </lineage>
</organism>
<dbReference type="InterPro" id="IPR017853">
    <property type="entry name" value="GH"/>
</dbReference>
<dbReference type="PANTHER" id="PTHR43405">
    <property type="entry name" value="GLYCOSYL HYDROLASE DIGH"/>
    <property type="match status" value="1"/>
</dbReference>
<accession>A0A7W6KJK4</accession>
<dbReference type="InterPro" id="IPR052177">
    <property type="entry name" value="Divisome_Glycosyl_Hydrolase"/>
</dbReference>
<evidence type="ECO:0008006" key="3">
    <source>
        <dbReference type="Google" id="ProtNLM"/>
    </source>
</evidence>
<dbReference type="CDD" id="cd03143">
    <property type="entry name" value="A4_beta-galactosidase_middle_domain"/>
    <property type="match status" value="1"/>
</dbReference>
<dbReference type="InterPro" id="IPR029062">
    <property type="entry name" value="Class_I_gatase-like"/>
</dbReference>
<reference evidence="1 2" key="1">
    <citation type="submission" date="2020-08" db="EMBL/GenBank/DDBJ databases">
        <title>Genomic Encyclopedia of Type Strains, Phase IV (KMG-IV): sequencing the most valuable type-strain genomes for metagenomic binning, comparative biology and taxonomic classification.</title>
        <authorList>
            <person name="Goeker M."/>
        </authorList>
    </citation>
    <scope>NUCLEOTIDE SEQUENCE [LARGE SCALE GENOMIC DNA]</scope>
    <source>
        <strain evidence="1 2">DSM 28101</strain>
    </source>
</reference>
<dbReference type="Proteomes" id="UP000530571">
    <property type="component" value="Unassembled WGS sequence"/>
</dbReference>
<dbReference type="Pfam" id="PF14871">
    <property type="entry name" value="GHL6"/>
    <property type="match status" value="1"/>
</dbReference>
<protein>
    <recommendedName>
        <fullName evidence="3">ThuA-like domain-containing protein</fullName>
    </recommendedName>
</protein>
<dbReference type="PANTHER" id="PTHR43405:SF1">
    <property type="entry name" value="GLYCOSYL HYDROLASE DIGH"/>
    <property type="match status" value="1"/>
</dbReference>
<dbReference type="EMBL" id="JACIDZ010000007">
    <property type="protein sequence ID" value="MBB4122466.1"/>
    <property type="molecule type" value="Genomic_DNA"/>
</dbReference>
<keyword evidence="2" id="KW-1185">Reference proteome</keyword>
<sequence>MTHIDPTAAANLRTPEWYKSATRWTQLTLVENDPVKFDPDFWIDVFKRTRSNAACLSAGGYIGFYPSKVPLHYVSKYLGDTDPFGRLVDGARSLGMHVMARVDPHAIHQNAADAHPEWIAVDKNGKPRRHWAFPDVWVTCAYGDYNNVFMPEIVREITRDYDIDAIFANRWQGHGVCYCESCKTRFRDATGFDLPMTNDVDDPAWRAWSGWRRDVLTRMVIAWDKDVKAIRPHASFIPNMGGESLMEFDIGLIEKHCPFLVVDHQGRRGLEPVWFAGRNAKRMRATFHERPVVLITSIGPEEEHRWKDSVTTGAEIESWIANGVTHGMLPWVTKFNGVVPDERWVEPVAVGFEHHVKLQAMLAETSPTAEIAIIDPTTTLKNWSRDTRRQAEGDDLGFYHALIEAKLPFEFLSDEAMTAESLARYRLVILANATNLSDAQCALLQGYAARGGSLIAAHETAMRDEGGNAREAFALGSLFGVRRTALSRGPVKNTYIALSGEHPVSAGYEGAARIIGGTKLAEVETLAGTETPFISIPDFPDLPMEEVYPREEPRGAAVITRETEAGGRTVYIPWNIGGIFWEVLAADHQRLIENAVRWALGARPRVSVSGHSVLDIAARQSADTFAVLLFNLTNPMMLKGPTREFFPVGAHSVSIVMPEGRSVADVRLLISGQTANYRIADGKVEVDVPAIALMEAVEVHWSWASRKRHFGR</sequence>
<comment type="caution">
    <text evidence="1">The sequence shown here is derived from an EMBL/GenBank/DDBJ whole genome shotgun (WGS) entry which is preliminary data.</text>
</comment>
<dbReference type="SUPFAM" id="SSF51445">
    <property type="entry name" value="(Trans)glycosidases"/>
    <property type="match status" value="1"/>
</dbReference>
<evidence type="ECO:0000313" key="2">
    <source>
        <dbReference type="Proteomes" id="UP000530571"/>
    </source>
</evidence>
<dbReference type="SUPFAM" id="SSF52317">
    <property type="entry name" value="Class I glutamine amidotransferase-like"/>
    <property type="match status" value="1"/>
</dbReference>
<name>A0A7W6KJK4_9HYPH</name>
<dbReference type="RefSeq" id="WP_183486508.1">
    <property type="nucleotide sequence ID" value="NZ_JACIDZ010000007.1"/>
</dbReference>
<dbReference type="Gene3D" id="3.20.20.80">
    <property type="entry name" value="Glycosidases"/>
    <property type="match status" value="1"/>
</dbReference>
<dbReference type="InterPro" id="IPR028212">
    <property type="entry name" value="GHL6"/>
</dbReference>
<proteinExistence type="predicted"/>
<dbReference type="AlphaFoldDB" id="A0A7W6KJK4"/>
<evidence type="ECO:0000313" key="1">
    <source>
        <dbReference type="EMBL" id="MBB4122466.1"/>
    </source>
</evidence>
<dbReference type="Gene3D" id="3.40.50.880">
    <property type="match status" value="1"/>
</dbReference>